<evidence type="ECO:0000313" key="3">
    <source>
        <dbReference type="Proteomes" id="UP000829517"/>
    </source>
</evidence>
<dbReference type="EMBL" id="JAETXX010000030">
    <property type="protein sequence ID" value="MCF8716496.1"/>
    <property type="molecule type" value="Genomic_DNA"/>
</dbReference>
<dbReference type="SMART" id="SM00245">
    <property type="entry name" value="TSPc"/>
    <property type="match status" value="1"/>
</dbReference>
<dbReference type="InterPro" id="IPR036034">
    <property type="entry name" value="PDZ_sf"/>
</dbReference>
<dbReference type="Gene3D" id="2.30.42.10">
    <property type="match status" value="1"/>
</dbReference>
<reference evidence="2 3" key="1">
    <citation type="submission" date="2021-01" db="EMBL/GenBank/DDBJ databases">
        <title>Genome sequencing of Joostella atrarenae M1-2 (= KCTC 23194).</title>
        <authorList>
            <person name="Zakaria M.R."/>
            <person name="Lam M.Q."/>
            <person name="Chong C.S."/>
        </authorList>
    </citation>
    <scope>NUCLEOTIDE SEQUENCE [LARGE SCALE GENOMIC DNA]</scope>
    <source>
        <strain evidence="2 3">M1-2</strain>
    </source>
</reference>
<evidence type="ECO:0000313" key="2">
    <source>
        <dbReference type="EMBL" id="MCF8716496.1"/>
    </source>
</evidence>
<proteinExistence type="predicted"/>
<organism evidence="2 3">
    <name type="scientific">Joostella atrarenae</name>
    <dbReference type="NCBI Taxonomy" id="679257"/>
    <lineage>
        <taxon>Bacteria</taxon>
        <taxon>Pseudomonadati</taxon>
        <taxon>Bacteroidota</taxon>
        <taxon>Flavobacteriia</taxon>
        <taxon>Flavobacteriales</taxon>
        <taxon>Flavobacteriaceae</taxon>
        <taxon>Joostella</taxon>
    </lineage>
</organism>
<dbReference type="Gene3D" id="3.90.226.10">
    <property type="entry name" value="2-enoyl-CoA Hydratase, Chain A, domain 1"/>
    <property type="match status" value="1"/>
</dbReference>
<dbReference type="Pfam" id="PF03572">
    <property type="entry name" value="Peptidase_S41"/>
    <property type="match status" value="1"/>
</dbReference>
<dbReference type="Gene3D" id="2.60.120.260">
    <property type="entry name" value="Galactose-binding domain-like"/>
    <property type="match status" value="1"/>
</dbReference>
<dbReference type="SUPFAM" id="SSF52096">
    <property type="entry name" value="ClpP/crotonase"/>
    <property type="match status" value="1"/>
</dbReference>
<gene>
    <name evidence="2" type="ORF">JM658_16865</name>
</gene>
<feature type="domain" description="Tail specific protease" evidence="1">
    <location>
        <begin position="454"/>
        <end position="671"/>
    </location>
</feature>
<dbReference type="InterPro" id="IPR029045">
    <property type="entry name" value="ClpP/crotonase-like_dom_sf"/>
</dbReference>
<keyword evidence="3" id="KW-1185">Reference proteome</keyword>
<dbReference type="InterPro" id="IPR005151">
    <property type="entry name" value="Tail-specific_protease"/>
</dbReference>
<dbReference type="CDD" id="cd07562">
    <property type="entry name" value="Peptidase_S41_TRI"/>
    <property type="match status" value="1"/>
</dbReference>
<name>A0ABS9J7U2_9FLAO</name>
<comment type="caution">
    <text evidence="2">The sequence shown here is derived from an EMBL/GenBank/DDBJ whole genome shotgun (WGS) entry which is preliminary data.</text>
</comment>
<sequence>MKSIQLFFFSIFLCCISCSQQSGYNLGFEELKAEESLPKYWFKSGDYHISNDSLNHVEGKNAVMISSTDNSSSSSYGYITLKLPESVRGEQIKLEGYMKTENVDGGAGLFLKIERFGKSLEFDNMFKKGIQGTTNWQKYEIHLPNHENATDIYIGGILKGKGTVWFDNFKVLIDGKDYSKLVNFHKSDYSGEINEQRQIIEDTIVRHKNSEFKMSESPSPEQQLDLYLLGKEWGCLKYFNQEVASGKYNWDYELFKLLPYVGSDKFLEKLNKWKSNFEANDKTVIKSNYYVKFTKSVGNPIFTNEPVYPDMEWDDDGYKLLSLFRFWNIIEYFHPSKYLINDWDYILKQYIPKFMDSDNELEYKLTVLELIHEIKDTHSNIIQLGDVVDKYFGTRTPPFKVIFVEDKLVINEIFDHRSSLKKGDVILQIDGENVNDLINKIKPYSIGSNIAAQKRNICSKILRTNSSSVVISTANGKKVEIRCVSQKGINKFYNRKIPSNKIIDNNIGYIYTGSLKKGEINSIIPKFIGKEGLIFDLRCYPSDFLPFQLGAYLYSEPKEFVKFSIGSVEKPGIFTFTDPLITGFKNPDYYKGRIAVLVNEFTQSQAEYTVMAIQVTPKVKVIGSQTAGADGNVSKIYLPGNISTMISGIGVYYPSGKQTQGIGIIPDISVKNTIEAVKANKDIVLERAIKYIQTGK</sequence>
<accession>A0ABS9J7U2</accession>
<evidence type="ECO:0000259" key="1">
    <source>
        <dbReference type="SMART" id="SM00245"/>
    </source>
</evidence>
<dbReference type="Proteomes" id="UP000829517">
    <property type="component" value="Unassembled WGS sequence"/>
</dbReference>
<dbReference type="RefSeq" id="WP_236961056.1">
    <property type="nucleotide sequence ID" value="NZ_JAETXX010000030.1"/>
</dbReference>
<protein>
    <recommendedName>
        <fullName evidence="1">Tail specific protease domain-containing protein</fullName>
    </recommendedName>
</protein>